<proteinExistence type="inferred from homology"/>
<dbReference type="Proteomes" id="UP000319516">
    <property type="component" value="Unassembled WGS sequence"/>
</dbReference>
<keyword evidence="4" id="KW-0812">Transmembrane</keyword>
<evidence type="ECO:0000313" key="6">
    <source>
        <dbReference type="Proteomes" id="UP000319516"/>
    </source>
</evidence>
<dbReference type="GO" id="GO:0016780">
    <property type="term" value="F:phosphotransferase activity, for other substituted phosphate groups"/>
    <property type="evidence" value="ECO:0007669"/>
    <property type="project" value="InterPro"/>
</dbReference>
<name>A0A542YP98_9MICO</name>
<feature type="transmembrane region" description="Helical" evidence="4">
    <location>
        <begin position="46"/>
        <end position="71"/>
    </location>
</feature>
<dbReference type="GO" id="GO:0008654">
    <property type="term" value="P:phospholipid biosynthetic process"/>
    <property type="evidence" value="ECO:0007669"/>
    <property type="project" value="InterPro"/>
</dbReference>
<dbReference type="EMBL" id="VFOP01000001">
    <property type="protein sequence ID" value="TQL49935.1"/>
    <property type="molecule type" value="Genomic_DNA"/>
</dbReference>
<sequence length="216" mass="23093">MAQGGSSPTPPSATPEGADRDGWAGTVRTTERLDTVANGVTLVRTVVSVVLAVFALVEASVPLLIVAYAVYWVGDMADGWSARALDQETRLGAVFDIISDRACTILCAAAFIRIEPEVAVPIAVFLVQFAVLDTMLTLGFLYWPVKGPNDMHQVDRTIYRWNWSPPAKAVNTSVVVLLCLVGWPVPATVVAAAVGVLKVWSLVRMRGLSTGTITPN</sequence>
<evidence type="ECO:0000313" key="5">
    <source>
        <dbReference type="EMBL" id="TQL49935.1"/>
    </source>
</evidence>
<protein>
    <submittedName>
        <fullName evidence="5">CDP-diacylglycerol--glycerol-3-phosphate 3-phosphatidyltransferase</fullName>
    </submittedName>
</protein>
<dbReference type="OrthoDB" id="5244713at2"/>
<evidence type="ECO:0000256" key="3">
    <source>
        <dbReference type="SAM" id="MobiDB-lite"/>
    </source>
</evidence>
<feature type="region of interest" description="Disordered" evidence="3">
    <location>
        <begin position="1"/>
        <end position="23"/>
    </location>
</feature>
<comment type="caution">
    <text evidence="5">The sequence shown here is derived from an EMBL/GenBank/DDBJ whole genome shotgun (WGS) entry which is preliminary data.</text>
</comment>
<keyword evidence="1 2" id="KW-0808">Transferase</keyword>
<accession>A0A542YP98</accession>
<keyword evidence="4" id="KW-0472">Membrane</keyword>
<gene>
    <name evidence="5" type="ORF">FB467_1032</name>
</gene>
<dbReference type="RefSeq" id="WP_141784136.1">
    <property type="nucleotide sequence ID" value="NZ_BAAAIK010000004.1"/>
</dbReference>
<dbReference type="InterPro" id="IPR000462">
    <property type="entry name" value="CDP-OH_P_trans"/>
</dbReference>
<comment type="similarity">
    <text evidence="2">Belongs to the CDP-alcohol phosphatidyltransferase class-I family.</text>
</comment>
<evidence type="ECO:0000256" key="2">
    <source>
        <dbReference type="RuleBase" id="RU003750"/>
    </source>
</evidence>
<reference evidence="5 6" key="1">
    <citation type="submission" date="2019-06" db="EMBL/GenBank/DDBJ databases">
        <title>Sequencing the genomes of 1000 actinobacteria strains.</title>
        <authorList>
            <person name="Klenk H.-P."/>
        </authorList>
    </citation>
    <scope>NUCLEOTIDE SEQUENCE [LARGE SCALE GENOMIC DNA]</scope>
    <source>
        <strain evidence="5 6">DSM 12335</strain>
    </source>
</reference>
<evidence type="ECO:0000256" key="4">
    <source>
        <dbReference type="SAM" id="Phobius"/>
    </source>
</evidence>
<dbReference type="InterPro" id="IPR043130">
    <property type="entry name" value="CDP-OH_PTrfase_TM_dom"/>
</dbReference>
<dbReference type="Pfam" id="PF01066">
    <property type="entry name" value="CDP-OH_P_transf"/>
    <property type="match status" value="1"/>
</dbReference>
<evidence type="ECO:0000256" key="1">
    <source>
        <dbReference type="ARBA" id="ARBA00022679"/>
    </source>
</evidence>
<dbReference type="InterPro" id="IPR048254">
    <property type="entry name" value="CDP_ALCOHOL_P_TRANSF_CS"/>
</dbReference>
<keyword evidence="4" id="KW-1133">Transmembrane helix</keyword>
<dbReference type="Gene3D" id="1.20.120.1760">
    <property type="match status" value="1"/>
</dbReference>
<feature type="transmembrane region" description="Helical" evidence="4">
    <location>
        <begin position="174"/>
        <end position="197"/>
    </location>
</feature>
<dbReference type="PROSITE" id="PS00379">
    <property type="entry name" value="CDP_ALCOHOL_P_TRANSF"/>
    <property type="match status" value="1"/>
</dbReference>
<keyword evidence="6" id="KW-1185">Reference proteome</keyword>
<organism evidence="5 6">
    <name type="scientific">Ornithinicoccus hortensis</name>
    <dbReference type="NCBI Taxonomy" id="82346"/>
    <lineage>
        <taxon>Bacteria</taxon>
        <taxon>Bacillati</taxon>
        <taxon>Actinomycetota</taxon>
        <taxon>Actinomycetes</taxon>
        <taxon>Micrococcales</taxon>
        <taxon>Intrasporangiaceae</taxon>
        <taxon>Ornithinicoccus</taxon>
    </lineage>
</organism>
<feature type="transmembrane region" description="Helical" evidence="4">
    <location>
        <begin position="119"/>
        <end position="143"/>
    </location>
</feature>
<dbReference type="GO" id="GO:0016020">
    <property type="term" value="C:membrane"/>
    <property type="evidence" value="ECO:0007669"/>
    <property type="project" value="InterPro"/>
</dbReference>
<dbReference type="AlphaFoldDB" id="A0A542YP98"/>